<dbReference type="GO" id="GO:0015986">
    <property type="term" value="P:proton motive force-driven ATP synthesis"/>
    <property type="evidence" value="ECO:0007669"/>
    <property type="project" value="InterPro"/>
</dbReference>
<evidence type="ECO:0000256" key="4">
    <source>
        <dbReference type="ARBA" id="ARBA00022547"/>
    </source>
</evidence>
<dbReference type="GO" id="GO:0031966">
    <property type="term" value="C:mitochondrial membrane"/>
    <property type="evidence" value="ECO:0007669"/>
    <property type="project" value="UniProtKB-SubCell"/>
</dbReference>
<feature type="compositionally biased region" description="Polar residues" evidence="10">
    <location>
        <begin position="16"/>
        <end position="27"/>
    </location>
</feature>
<evidence type="ECO:0000256" key="8">
    <source>
        <dbReference type="ARBA" id="ARBA00023136"/>
    </source>
</evidence>
<dbReference type="GO" id="GO:0015078">
    <property type="term" value="F:proton transmembrane transporter activity"/>
    <property type="evidence" value="ECO:0007669"/>
    <property type="project" value="InterPro"/>
</dbReference>
<evidence type="ECO:0000313" key="11">
    <source>
        <dbReference type="EMBL" id="KAK4202495.1"/>
    </source>
</evidence>
<sequence length="292" mass="31677">APFYSQLRDIVFRSLEATTTNHENPPTVNGRHHTRSPNPDFSFASPGRRSTSHPLNWPSLHPRAVVHSHRSAEPPDTRISPFFSHSSPHKMSFALLSRRSALTMGRQMVRFESTASQKAAETAKQTATKAQAQAAELSSKAQEGLSRVTAAAGPAITNAAKNVSGALSKVGGPTGRLVAFVESKTPTLVYYTKVGIEVAKIVFRGQSMSPPSVSTFQTYFQNLWKQLQTPGVFFSQLAKSLNPQQVRNLSRTQVAAGGVLLAELLGFFTVGEMIGRLKIVGYRGGQKADAHH</sequence>
<keyword evidence="8" id="KW-0472">Membrane</keyword>
<dbReference type="EMBL" id="MU863897">
    <property type="protein sequence ID" value="KAK4202495.1"/>
    <property type="molecule type" value="Genomic_DNA"/>
</dbReference>
<dbReference type="Proteomes" id="UP001303160">
    <property type="component" value="Unassembled WGS sequence"/>
</dbReference>
<dbReference type="AlphaFoldDB" id="A0AAN7AZ23"/>
<dbReference type="InterPro" id="IPR006808">
    <property type="entry name" value="ATP_synth_F0_gsu_mt"/>
</dbReference>
<dbReference type="GO" id="GO:0045259">
    <property type="term" value="C:proton-transporting ATP synthase complex"/>
    <property type="evidence" value="ECO:0007669"/>
    <property type="project" value="UniProtKB-KW"/>
</dbReference>
<keyword evidence="12" id="KW-1185">Reference proteome</keyword>
<comment type="similarity">
    <text evidence="2">Belongs to the ATPase g subunit family.</text>
</comment>
<evidence type="ECO:0000256" key="2">
    <source>
        <dbReference type="ARBA" id="ARBA00005699"/>
    </source>
</evidence>
<evidence type="ECO:0000256" key="10">
    <source>
        <dbReference type="SAM" id="MobiDB-lite"/>
    </source>
</evidence>
<evidence type="ECO:0000256" key="1">
    <source>
        <dbReference type="ARBA" id="ARBA00004325"/>
    </source>
</evidence>
<keyword evidence="6" id="KW-0406">Ion transport</keyword>
<reference evidence="11" key="1">
    <citation type="journal article" date="2023" name="Mol. Phylogenet. Evol.">
        <title>Genome-scale phylogeny and comparative genomics of the fungal order Sordariales.</title>
        <authorList>
            <person name="Hensen N."/>
            <person name="Bonometti L."/>
            <person name="Westerberg I."/>
            <person name="Brannstrom I.O."/>
            <person name="Guillou S."/>
            <person name="Cros-Aarteil S."/>
            <person name="Calhoun S."/>
            <person name="Haridas S."/>
            <person name="Kuo A."/>
            <person name="Mondo S."/>
            <person name="Pangilinan J."/>
            <person name="Riley R."/>
            <person name="LaButti K."/>
            <person name="Andreopoulos B."/>
            <person name="Lipzen A."/>
            <person name="Chen C."/>
            <person name="Yan M."/>
            <person name="Daum C."/>
            <person name="Ng V."/>
            <person name="Clum A."/>
            <person name="Steindorff A."/>
            <person name="Ohm R.A."/>
            <person name="Martin F."/>
            <person name="Silar P."/>
            <person name="Natvig D.O."/>
            <person name="Lalanne C."/>
            <person name="Gautier V."/>
            <person name="Ament-Velasquez S.L."/>
            <person name="Kruys A."/>
            <person name="Hutchinson M.I."/>
            <person name="Powell A.J."/>
            <person name="Barry K."/>
            <person name="Miller A.N."/>
            <person name="Grigoriev I.V."/>
            <person name="Debuchy R."/>
            <person name="Gladieux P."/>
            <person name="Hiltunen Thoren M."/>
            <person name="Johannesson H."/>
        </authorList>
    </citation>
    <scope>NUCLEOTIDE SEQUENCE</scope>
    <source>
        <strain evidence="11">CBS 315.58</strain>
    </source>
</reference>
<evidence type="ECO:0000256" key="9">
    <source>
        <dbReference type="ARBA" id="ARBA00023310"/>
    </source>
</evidence>
<evidence type="ECO:0000256" key="7">
    <source>
        <dbReference type="ARBA" id="ARBA00023128"/>
    </source>
</evidence>
<evidence type="ECO:0000256" key="3">
    <source>
        <dbReference type="ARBA" id="ARBA00022448"/>
    </source>
</evidence>
<dbReference type="Pfam" id="PF04718">
    <property type="entry name" value="ATP-synt_G"/>
    <property type="match status" value="1"/>
</dbReference>
<evidence type="ECO:0000313" key="12">
    <source>
        <dbReference type="Proteomes" id="UP001303160"/>
    </source>
</evidence>
<organism evidence="11 12">
    <name type="scientific">Triangularia verruculosa</name>
    <dbReference type="NCBI Taxonomy" id="2587418"/>
    <lineage>
        <taxon>Eukaryota</taxon>
        <taxon>Fungi</taxon>
        <taxon>Dikarya</taxon>
        <taxon>Ascomycota</taxon>
        <taxon>Pezizomycotina</taxon>
        <taxon>Sordariomycetes</taxon>
        <taxon>Sordariomycetidae</taxon>
        <taxon>Sordariales</taxon>
        <taxon>Podosporaceae</taxon>
        <taxon>Triangularia</taxon>
    </lineage>
</organism>
<comment type="subcellular location">
    <subcellularLocation>
        <location evidence="1">Mitochondrion membrane</location>
    </subcellularLocation>
</comment>
<keyword evidence="9" id="KW-0066">ATP synthesis</keyword>
<gene>
    <name evidence="11" type="ORF">QBC40DRAFT_42733</name>
</gene>
<accession>A0AAN7AZ23</accession>
<keyword evidence="5" id="KW-0375">Hydrogen ion transport</keyword>
<reference evidence="11" key="2">
    <citation type="submission" date="2023-05" db="EMBL/GenBank/DDBJ databases">
        <authorList>
            <consortium name="Lawrence Berkeley National Laboratory"/>
            <person name="Steindorff A."/>
            <person name="Hensen N."/>
            <person name="Bonometti L."/>
            <person name="Westerberg I."/>
            <person name="Brannstrom I.O."/>
            <person name="Guillou S."/>
            <person name="Cros-Aarteil S."/>
            <person name="Calhoun S."/>
            <person name="Haridas S."/>
            <person name="Kuo A."/>
            <person name="Mondo S."/>
            <person name="Pangilinan J."/>
            <person name="Riley R."/>
            <person name="Labutti K."/>
            <person name="Andreopoulos B."/>
            <person name="Lipzen A."/>
            <person name="Chen C."/>
            <person name="Yanf M."/>
            <person name="Daum C."/>
            <person name="Ng V."/>
            <person name="Clum A."/>
            <person name="Ohm R."/>
            <person name="Martin F."/>
            <person name="Silar P."/>
            <person name="Natvig D."/>
            <person name="Lalanne C."/>
            <person name="Gautier V."/>
            <person name="Ament-Velasquez S.L."/>
            <person name="Kruys A."/>
            <person name="Hutchinson M.I."/>
            <person name="Powell A.J."/>
            <person name="Barry K."/>
            <person name="Miller A.N."/>
            <person name="Grigoriev I.V."/>
            <person name="Debuchy R."/>
            <person name="Gladieux P."/>
            <person name="Thoren M.H."/>
            <person name="Johannesson H."/>
        </authorList>
    </citation>
    <scope>NUCLEOTIDE SEQUENCE</scope>
    <source>
        <strain evidence="11">CBS 315.58</strain>
    </source>
</reference>
<keyword evidence="7" id="KW-0496">Mitochondrion</keyword>
<proteinExistence type="inferred from homology"/>
<feature type="non-terminal residue" evidence="11">
    <location>
        <position position="1"/>
    </location>
</feature>
<keyword evidence="4" id="KW-0138">CF(0)</keyword>
<comment type="caution">
    <text evidence="11">The sequence shown here is derived from an EMBL/GenBank/DDBJ whole genome shotgun (WGS) entry which is preliminary data.</text>
</comment>
<evidence type="ECO:0000256" key="5">
    <source>
        <dbReference type="ARBA" id="ARBA00022781"/>
    </source>
</evidence>
<feature type="region of interest" description="Disordered" evidence="10">
    <location>
        <begin position="16"/>
        <end position="57"/>
    </location>
</feature>
<keyword evidence="3" id="KW-0813">Transport</keyword>
<evidence type="ECO:0000256" key="6">
    <source>
        <dbReference type="ARBA" id="ARBA00023065"/>
    </source>
</evidence>
<protein>
    <submittedName>
        <fullName evidence="11">Mitochondrial ATP synthase g subunit-domain-containing protein</fullName>
    </submittedName>
</protein>
<name>A0AAN7AZ23_9PEZI</name>